<dbReference type="AlphaFoldDB" id="A0A2P5EMA5"/>
<feature type="compositionally biased region" description="Polar residues" evidence="1">
    <location>
        <begin position="34"/>
        <end position="47"/>
    </location>
</feature>
<feature type="region of interest" description="Disordered" evidence="1">
    <location>
        <begin position="118"/>
        <end position="148"/>
    </location>
</feature>
<organism evidence="2 3">
    <name type="scientific">Trema orientale</name>
    <name type="common">Charcoal tree</name>
    <name type="synonym">Celtis orientalis</name>
    <dbReference type="NCBI Taxonomy" id="63057"/>
    <lineage>
        <taxon>Eukaryota</taxon>
        <taxon>Viridiplantae</taxon>
        <taxon>Streptophyta</taxon>
        <taxon>Embryophyta</taxon>
        <taxon>Tracheophyta</taxon>
        <taxon>Spermatophyta</taxon>
        <taxon>Magnoliopsida</taxon>
        <taxon>eudicotyledons</taxon>
        <taxon>Gunneridae</taxon>
        <taxon>Pentapetalae</taxon>
        <taxon>rosids</taxon>
        <taxon>fabids</taxon>
        <taxon>Rosales</taxon>
        <taxon>Cannabaceae</taxon>
        <taxon>Trema</taxon>
    </lineage>
</organism>
<name>A0A2P5EMA5_TREOI</name>
<comment type="caution">
    <text evidence="2">The sequence shown here is derived from an EMBL/GenBank/DDBJ whole genome shotgun (WGS) entry which is preliminary data.</text>
</comment>
<protein>
    <submittedName>
        <fullName evidence="2">Uncharacterized protein</fullName>
    </submittedName>
</protein>
<evidence type="ECO:0000313" key="2">
    <source>
        <dbReference type="EMBL" id="PON86680.1"/>
    </source>
</evidence>
<feature type="compositionally biased region" description="Polar residues" evidence="1">
    <location>
        <begin position="55"/>
        <end position="71"/>
    </location>
</feature>
<gene>
    <name evidence="2" type="ORF">TorRG33x02_175120</name>
</gene>
<proteinExistence type="predicted"/>
<dbReference type="InParanoid" id="A0A2P5EMA5"/>
<dbReference type="OrthoDB" id="10299452at2759"/>
<keyword evidence="3" id="KW-1185">Reference proteome</keyword>
<accession>A0A2P5EMA5</accession>
<reference evidence="3" key="1">
    <citation type="submission" date="2016-06" db="EMBL/GenBank/DDBJ databases">
        <title>Parallel loss of symbiosis genes in relatives of nitrogen-fixing non-legume Parasponia.</title>
        <authorList>
            <person name="Van Velzen R."/>
            <person name="Holmer R."/>
            <person name="Bu F."/>
            <person name="Rutten L."/>
            <person name="Van Zeijl A."/>
            <person name="Liu W."/>
            <person name="Santuari L."/>
            <person name="Cao Q."/>
            <person name="Sharma T."/>
            <person name="Shen D."/>
            <person name="Roswanjaya Y."/>
            <person name="Wardhani T."/>
            <person name="Kalhor M.S."/>
            <person name="Jansen J."/>
            <person name="Van den Hoogen J."/>
            <person name="Gungor B."/>
            <person name="Hartog M."/>
            <person name="Hontelez J."/>
            <person name="Verver J."/>
            <person name="Yang W.-C."/>
            <person name="Schijlen E."/>
            <person name="Repin R."/>
            <person name="Schilthuizen M."/>
            <person name="Schranz E."/>
            <person name="Heidstra R."/>
            <person name="Miyata K."/>
            <person name="Fedorova E."/>
            <person name="Kohlen W."/>
            <person name="Bisseling T."/>
            <person name="Smit S."/>
            <person name="Geurts R."/>
        </authorList>
    </citation>
    <scope>NUCLEOTIDE SEQUENCE [LARGE SCALE GENOMIC DNA]</scope>
    <source>
        <strain evidence="3">cv. RG33-2</strain>
    </source>
</reference>
<dbReference type="EMBL" id="JXTC01000128">
    <property type="protein sequence ID" value="PON86680.1"/>
    <property type="molecule type" value="Genomic_DNA"/>
</dbReference>
<sequence length="148" mass="16580">MSLVCKNLELFTESGVKQNEYLPISEQVLDETTEQSNAEESIQTSERSTSKESEQVATEGQASNDGTSLKRQVNKGKEKMSEATTEDTLLDFPLRWRIGSRVVSEGYVIFRFLRREPNQVTPDQGHGDHHEPDQVIPDQGQGDAEPAE</sequence>
<evidence type="ECO:0000256" key="1">
    <source>
        <dbReference type="SAM" id="MobiDB-lite"/>
    </source>
</evidence>
<feature type="region of interest" description="Disordered" evidence="1">
    <location>
        <begin position="29"/>
        <end position="90"/>
    </location>
</feature>
<dbReference type="Proteomes" id="UP000237000">
    <property type="component" value="Unassembled WGS sequence"/>
</dbReference>
<evidence type="ECO:0000313" key="3">
    <source>
        <dbReference type="Proteomes" id="UP000237000"/>
    </source>
</evidence>